<evidence type="ECO:0008006" key="3">
    <source>
        <dbReference type="Google" id="ProtNLM"/>
    </source>
</evidence>
<proteinExistence type="predicted"/>
<evidence type="ECO:0000313" key="2">
    <source>
        <dbReference type="Proteomes" id="UP000638648"/>
    </source>
</evidence>
<protein>
    <recommendedName>
        <fullName evidence="3">Antibiotic biosynthesis monooxygenase</fullName>
    </recommendedName>
</protein>
<name>A0A927MVN8_9ACTN</name>
<accession>A0A927MVN8</accession>
<dbReference type="AlphaFoldDB" id="A0A927MVN8"/>
<keyword evidence="2" id="KW-1185">Reference proteome</keyword>
<evidence type="ECO:0000313" key="1">
    <source>
        <dbReference type="EMBL" id="MBE1604150.1"/>
    </source>
</evidence>
<comment type="caution">
    <text evidence="1">The sequence shown here is derived from an EMBL/GenBank/DDBJ whole genome shotgun (WGS) entry which is preliminary data.</text>
</comment>
<dbReference type="EMBL" id="JADBEM010000001">
    <property type="protein sequence ID" value="MBE1604150.1"/>
    <property type="molecule type" value="Genomic_DNA"/>
</dbReference>
<dbReference type="Proteomes" id="UP000638648">
    <property type="component" value="Unassembled WGS sequence"/>
</dbReference>
<organism evidence="1 2">
    <name type="scientific">Actinopolymorpha pittospori</name>
    <dbReference type="NCBI Taxonomy" id="648752"/>
    <lineage>
        <taxon>Bacteria</taxon>
        <taxon>Bacillati</taxon>
        <taxon>Actinomycetota</taxon>
        <taxon>Actinomycetes</taxon>
        <taxon>Propionibacteriales</taxon>
        <taxon>Actinopolymorphaceae</taxon>
        <taxon>Actinopolymorpha</taxon>
    </lineage>
</organism>
<sequence length="52" mass="5646">MIDPGRINIFERWDSQQAVTTFRGSGPSQEQSAVMLAASVSEYAVADARSLT</sequence>
<reference evidence="1" key="1">
    <citation type="submission" date="2020-10" db="EMBL/GenBank/DDBJ databases">
        <title>Sequencing the genomes of 1000 actinobacteria strains.</title>
        <authorList>
            <person name="Klenk H.-P."/>
        </authorList>
    </citation>
    <scope>NUCLEOTIDE SEQUENCE</scope>
    <source>
        <strain evidence="1">DSM 45354</strain>
    </source>
</reference>
<gene>
    <name evidence="1" type="ORF">HEB94_000998</name>
</gene>